<accession>A0AAD7XEU6</accession>
<dbReference type="EMBL" id="JAQMWT010000667">
    <property type="protein sequence ID" value="KAJ8598617.1"/>
    <property type="molecule type" value="Genomic_DNA"/>
</dbReference>
<gene>
    <name evidence="1" type="ORF">CTAYLR_003038</name>
</gene>
<evidence type="ECO:0000313" key="1">
    <source>
        <dbReference type="EMBL" id="KAJ8598617.1"/>
    </source>
</evidence>
<name>A0AAD7XEU6_9STRA</name>
<proteinExistence type="predicted"/>
<keyword evidence="2" id="KW-1185">Reference proteome</keyword>
<reference evidence="1" key="1">
    <citation type="submission" date="2023-01" db="EMBL/GenBank/DDBJ databases">
        <title>Metagenome sequencing of chrysophaentin producing Chrysophaeum taylorii.</title>
        <authorList>
            <person name="Davison J."/>
            <person name="Bewley C."/>
        </authorList>
    </citation>
    <scope>NUCLEOTIDE SEQUENCE</scope>
    <source>
        <strain evidence="1">NIES-1699</strain>
    </source>
</reference>
<comment type="caution">
    <text evidence="1">The sequence shown here is derived from an EMBL/GenBank/DDBJ whole genome shotgun (WGS) entry which is preliminary data.</text>
</comment>
<organism evidence="1 2">
    <name type="scientific">Chrysophaeum taylorii</name>
    <dbReference type="NCBI Taxonomy" id="2483200"/>
    <lineage>
        <taxon>Eukaryota</taxon>
        <taxon>Sar</taxon>
        <taxon>Stramenopiles</taxon>
        <taxon>Ochrophyta</taxon>
        <taxon>Pelagophyceae</taxon>
        <taxon>Pelagomonadales</taxon>
        <taxon>Pelagomonadaceae</taxon>
        <taxon>Chrysophaeum</taxon>
    </lineage>
</organism>
<evidence type="ECO:0000313" key="2">
    <source>
        <dbReference type="Proteomes" id="UP001230188"/>
    </source>
</evidence>
<dbReference type="AlphaFoldDB" id="A0AAD7XEU6"/>
<protein>
    <submittedName>
        <fullName evidence="1">Uncharacterized protein</fullName>
    </submittedName>
</protein>
<sequence length="176" mass="19736">MSGESSSVVTGRYQEDYPESYKKDVRLESEEESSRSMAVAEGMLERGARRAAALATAEVRALTPAEVAAEYEYCTWRLFGETPGLEVYEEGSDEFDEVFRDSVDEVAALWVDTYNERFGREPPVGVVGYAYPMRGVSLADRVRFRQALDAEYARLRASSPQEDFGFLSVPKGLTRN</sequence>
<dbReference type="Proteomes" id="UP001230188">
    <property type="component" value="Unassembled WGS sequence"/>
</dbReference>